<dbReference type="EMBL" id="NGFO01000004">
    <property type="protein sequence ID" value="OUC80140.1"/>
    <property type="molecule type" value="Genomic_DNA"/>
</dbReference>
<dbReference type="AlphaFoldDB" id="A0A243QEN7"/>
<name>A0A243QEN7_9ACTN</name>
<evidence type="ECO:0000259" key="4">
    <source>
        <dbReference type="Pfam" id="PF00496"/>
    </source>
</evidence>
<dbReference type="Proteomes" id="UP000194632">
    <property type="component" value="Unassembled WGS sequence"/>
</dbReference>
<evidence type="ECO:0000313" key="5">
    <source>
        <dbReference type="EMBL" id="OUC80140.1"/>
    </source>
</evidence>
<gene>
    <name evidence="5" type="ORF">CA982_05500</name>
</gene>
<comment type="caution">
    <text evidence="5">The sequence shown here is derived from an EMBL/GenBank/DDBJ whole genome shotgun (WGS) entry which is preliminary data.</text>
</comment>
<dbReference type="PANTHER" id="PTHR30290:SF9">
    <property type="entry name" value="OLIGOPEPTIDE-BINDING PROTEIN APPA"/>
    <property type="match status" value="1"/>
</dbReference>
<proteinExistence type="inferred from homology"/>
<organism evidence="5 6">
    <name type="scientific">Gordonia lacunae</name>
    <dbReference type="NCBI Taxonomy" id="417102"/>
    <lineage>
        <taxon>Bacteria</taxon>
        <taxon>Bacillati</taxon>
        <taxon>Actinomycetota</taxon>
        <taxon>Actinomycetes</taxon>
        <taxon>Mycobacteriales</taxon>
        <taxon>Gordoniaceae</taxon>
        <taxon>Gordonia</taxon>
    </lineage>
</organism>
<dbReference type="PANTHER" id="PTHR30290">
    <property type="entry name" value="PERIPLASMIC BINDING COMPONENT OF ABC TRANSPORTER"/>
    <property type="match status" value="1"/>
</dbReference>
<dbReference type="STRING" id="417102.CA982_05500"/>
<dbReference type="RefSeq" id="WP_086534326.1">
    <property type="nucleotide sequence ID" value="NZ_NGFO01000004.1"/>
</dbReference>
<comment type="similarity">
    <text evidence="1">Belongs to the bacterial solute-binding protein 5 family.</text>
</comment>
<dbReference type="InterPro" id="IPR000914">
    <property type="entry name" value="SBP_5_dom"/>
</dbReference>
<dbReference type="GO" id="GO:0015833">
    <property type="term" value="P:peptide transport"/>
    <property type="evidence" value="ECO:0007669"/>
    <property type="project" value="TreeGrafter"/>
</dbReference>
<reference evidence="5 6" key="1">
    <citation type="submission" date="2017-05" db="EMBL/GenBank/DDBJ databases">
        <title>Biotechnological potential of actinobacteria isolated from South African environments.</title>
        <authorList>
            <person name="Le Roes-Hill M."/>
            <person name="Prins A."/>
            <person name="Durrell K.A."/>
        </authorList>
    </citation>
    <scope>NUCLEOTIDE SEQUENCE [LARGE SCALE GENOMIC DNA]</scope>
    <source>
        <strain evidence="5">BS2</strain>
    </source>
</reference>
<dbReference type="SUPFAM" id="SSF53850">
    <property type="entry name" value="Periplasmic binding protein-like II"/>
    <property type="match status" value="1"/>
</dbReference>
<sequence length="543" mass="57383">MSVYTGVGRLSSTVRGLATAGAALLVVTVAVAGCSTSERAPLTDQIVLGEGQDLGDLNPMMGYAQLGVSPIYDGLLTPAADGDDRVPDLVPALAASRPERVAPRTWRVPLKSGVTFSDGTAFDAADVVATYRAVVDPRVASQISTDFAPIVAVEADGPGAVTVRMKTDADPSPYLLVGVVPAERVEDAPAAEWALNTEPVGTGAYRLGSLDPDQAVLVAREDYWGRRPAVQRIVYTHVPDDNTRAQRIAAGEIDGANLPPRLAESLEGRAGIDVVSVKSADWRGISLPSANPFTADPAARLAMNMGVDRQAVVDDVLTGDGEPASTPIASVYGTNVYDEGVQFGFDADRARATLDAAGWRQAADGVRARGADRASFALLYNAQDTLRRDLAVAFAAAMKRIGVEVLTRGTSWDDIDSELTTAAVLLGGGATPYSIDSQVYDTLHTRVPDSSPYSNPGDLTAPGLDALLDEARASAPGPANDQRYRRIQQVYAAAPTYVFLAFLHHTYASRGDGGRHDAPILEPHSHGVTWGPWWNMPSWQPAS</sequence>
<dbReference type="PIRSF" id="PIRSF002741">
    <property type="entry name" value="MppA"/>
    <property type="match status" value="1"/>
</dbReference>
<keyword evidence="2" id="KW-0813">Transport</keyword>
<evidence type="ECO:0000313" key="6">
    <source>
        <dbReference type="Proteomes" id="UP000194632"/>
    </source>
</evidence>
<dbReference type="Gene3D" id="3.10.105.10">
    <property type="entry name" value="Dipeptide-binding Protein, Domain 3"/>
    <property type="match status" value="1"/>
</dbReference>
<dbReference type="GO" id="GO:1904680">
    <property type="term" value="F:peptide transmembrane transporter activity"/>
    <property type="evidence" value="ECO:0007669"/>
    <property type="project" value="TreeGrafter"/>
</dbReference>
<dbReference type="InterPro" id="IPR039424">
    <property type="entry name" value="SBP_5"/>
</dbReference>
<feature type="domain" description="Solute-binding protein family 5" evidence="4">
    <location>
        <begin position="89"/>
        <end position="442"/>
    </location>
</feature>
<dbReference type="GO" id="GO:0042597">
    <property type="term" value="C:periplasmic space"/>
    <property type="evidence" value="ECO:0007669"/>
    <property type="project" value="UniProtKB-ARBA"/>
</dbReference>
<dbReference type="Pfam" id="PF00496">
    <property type="entry name" value="SBP_bac_5"/>
    <property type="match status" value="1"/>
</dbReference>
<dbReference type="InterPro" id="IPR030678">
    <property type="entry name" value="Peptide/Ni-bd"/>
</dbReference>
<keyword evidence="3" id="KW-0732">Signal</keyword>
<dbReference type="OrthoDB" id="9046151at2"/>
<evidence type="ECO:0000256" key="3">
    <source>
        <dbReference type="ARBA" id="ARBA00022729"/>
    </source>
</evidence>
<protein>
    <submittedName>
        <fullName evidence="5">ABC transporter substrate-binding protein</fullName>
    </submittedName>
</protein>
<evidence type="ECO:0000256" key="1">
    <source>
        <dbReference type="ARBA" id="ARBA00005695"/>
    </source>
</evidence>
<keyword evidence="6" id="KW-1185">Reference proteome</keyword>
<dbReference type="Gene3D" id="3.90.76.10">
    <property type="entry name" value="Dipeptide-binding Protein, Domain 1"/>
    <property type="match status" value="1"/>
</dbReference>
<dbReference type="GO" id="GO:0043190">
    <property type="term" value="C:ATP-binding cassette (ABC) transporter complex"/>
    <property type="evidence" value="ECO:0007669"/>
    <property type="project" value="InterPro"/>
</dbReference>
<dbReference type="Gene3D" id="3.40.190.10">
    <property type="entry name" value="Periplasmic binding protein-like II"/>
    <property type="match status" value="1"/>
</dbReference>
<evidence type="ECO:0000256" key="2">
    <source>
        <dbReference type="ARBA" id="ARBA00022448"/>
    </source>
</evidence>
<accession>A0A243QEN7</accession>